<dbReference type="SUPFAM" id="SSF103473">
    <property type="entry name" value="MFS general substrate transporter"/>
    <property type="match status" value="1"/>
</dbReference>
<dbReference type="Gene3D" id="1.20.1250.20">
    <property type="entry name" value="MFS general substrate transporter like domains"/>
    <property type="match status" value="1"/>
</dbReference>
<feature type="transmembrane region" description="Helical" evidence="6">
    <location>
        <begin position="27"/>
        <end position="46"/>
    </location>
</feature>
<evidence type="ECO:0000313" key="7">
    <source>
        <dbReference type="EMBL" id="SVC65879.1"/>
    </source>
</evidence>
<keyword evidence="3 6" id="KW-0812">Transmembrane</keyword>
<evidence type="ECO:0000256" key="1">
    <source>
        <dbReference type="ARBA" id="ARBA00004127"/>
    </source>
</evidence>
<comment type="subcellular location">
    <subcellularLocation>
        <location evidence="1">Endomembrane system</location>
        <topology evidence="1">Multi-pass membrane protein</topology>
    </subcellularLocation>
</comment>
<dbReference type="InterPro" id="IPR050495">
    <property type="entry name" value="ATG22/LtaA_families"/>
</dbReference>
<name>A0A382NXM1_9ZZZZ</name>
<feature type="non-terminal residue" evidence="7">
    <location>
        <position position="1"/>
    </location>
</feature>
<gene>
    <name evidence="7" type="ORF">METZ01_LOCUS318733</name>
</gene>
<evidence type="ECO:0000256" key="2">
    <source>
        <dbReference type="ARBA" id="ARBA00022448"/>
    </source>
</evidence>
<keyword evidence="5 6" id="KW-0472">Membrane</keyword>
<feature type="transmembrane region" description="Helical" evidence="6">
    <location>
        <begin position="58"/>
        <end position="77"/>
    </location>
</feature>
<organism evidence="7">
    <name type="scientific">marine metagenome</name>
    <dbReference type="NCBI Taxonomy" id="408172"/>
    <lineage>
        <taxon>unclassified sequences</taxon>
        <taxon>metagenomes</taxon>
        <taxon>ecological metagenomes</taxon>
    </lineage>
</organism>
<dbReference type="InterPro" id="IPR024671">
    <property type="entry name" value="Atg22-like"/>
</dbReference>
<accession>A0A382NXM1</accession>
<keyword evidence="2" id="KW-0813">Transport</keyword>
<evidence type="ECO:0000256" key="6">
    <source>
        <dbReference type="SAM" id="Phobius"/>
    </source>
</evidence>
<dbReference type="PANTHER" id="PTHR23519">
    <property type="entry name" value="AUTOPHAGY-RELATED PROTEIN 22"/>
    <property type="match status" value="1"/>
</dbReference>
<evidence type="ECO:0000256" key="5">
    <source>
        <dbReference type="ARBA" id="ARBA00023136"/>
    </source>
</evidence>
<reference evidence="7" key="1">
    <citation type="submission" date="2018-05" db="EMBL/GenBank/DDBJ databases">
        <authorList>
            <person name="Lanie J.A."/>
            <person name="Ng W.-L."/>
            <person name="Kazmierczak K.M."/>
            <person name="Andrzejewski T.M."/>
            <person name="Davidsen T.M."/>
            <person name="Wayne K.J."/>
            <person name="Tettelin H."/>
            <person name="Glass J.I."/>
            <person name="Rusch D."/>
            <person name="Podicherti R."/>
            <person name="Tsui H.-C.T."/>
            <person name="Winkler M.E."/>
        </authorList>
    </citation>
    <scope>NUCLEOTIDE SEQUENCE</scope>
</reference>
<dbReference type="AlphaFoldDB" id="A0A382NXM1"/>
<evidence type="ECO:0000256" key="4">
    <source>
        <dbReference type="ARBA" id="ARBA00022989"/>
    </source>
</evidence>
<dbReference type="InterPro" id="IPR036259">
    <property type="entry name" value="MFS_trans_sf"/>
</dbReference>
<protein>
    <recommendedName>
        <fullName evidence="8">Major facilitator superfamily (MFS) profile domain-containing protein</fullName>
    </recommendedName>
</protein>
<keyword evidence="4 6" id="KW-1133">Transmembrane helix</keyword>
<dbReference type="Pfam" id="PF11700">
    <property type="entry name" value="ATG22"/>
    <property type="match status" value="1"/>
</dbReference>
<proteinExistence type="predicted"/>
<evidence type="ECO:0000256" key="3">
    <source>
        <dbReference type="ARBA" id="ARBA00022692"/>
    </source>
</evidence>
<dbReference type="PANTHER" id="PTHR23519:SF1">
    <property type="entry name" value="AUTOPHAGY-RELATED PROTEIN 22"/>
    <property type="match status" value="1"/>
</dbReference>
<evidence type="ECO:0008006" key="8">
    <source>
        <dbReference type="Google" id="ProtNLM"/>
    </source>
</evidence>
<dbReference type="GO" id="GO:0012505">
    <property type="term" value="C:endomembrane system"/>
    <property type="evidence" value="ECO:0007669"/>
    <property type="project" value="UniProtKB-SubCell"/>
</dbReference>
<sequence length="88" mass="9514">GIFVGPNQAASRSLLGRFVPPEKETEFYGFFTFSGKAIAFMGPLLYGQMTTLFGSQRYGVGVIIAFFLVGSFVLMTVDENMGITASGR</sequence>
<dbReference type="EMBL" id="UINC01103469">
    <property type="protein sequence ID" value="SVC65879.1"/>
    <property type="molecule type" value="Genomic_DNA"/>
</dbReference>